<dbReference type="GO" id="GO:0046872">
    <property type="term" value="F:metal ion binding"/>
    <property type="evidence" value="ECO:0007669"/>
    <property type="project" value="UniProtKB-KW"/>
</dbReference>
<keyword evidence="5" id="KW-0430">Lectin</keyword>
<dbReference type="InterPro" id="IPR008979">
    <property type="entry name" value="Galactose-bd-like_sf"/>
</dbReference>
<dbReference type="AlphaFoldDB" id="A0A7M7KUA5"/>
<evidence type="ECO:0000256" key="3">
    <source>
        <dbReference type="ARBA" id="ARBA00011233"/>
    </source>
</evidence>
<evidence type="ECO:0000259" key="9">
    <source>
        <dbReference type="SMART" id="SM00607"/>
    </source>
</evidence>
<evidence type="ECO:0000256" key="2">
    <source>
        <dbReference type="ARBA" id="ARBA00010147"/>
    </source>
</evidence>
<keyword evidence="8" id="KW-0472">Membrane</keyword>
<dbReference type="GO" id="GO:0010185">
    <property type="term" value="P:regulation of cellular defense response"/>
    <property type="evidence" value="ECO:0007669"/>
    <property type="project" value="UniProtKB-ARBA"/>
</dbReference>
<protein>
    <recommendedName>
        <fullName evidence="9">Fucolectin tachylectin-4 pentraxin-1 domain-containing protein</fullName>
    </recommendedName>
</protein>
<feature type="domain" description="Fucolectin tachylectin-4 pentraxin-1" evidence="9">
    <location>
        <begin position="129"/>
        <end position="296"/>
    </location>
</feature>
<feature type="transmembrane region" description="Helical" evidence="8">
    <location>
        <begin position="23"/>
        <end position="53"/>
    </location>
</feature>
<evidence type="ECO:0000256" key="1">
    <source>
        <dbReference type="ARBA" id="ARBA00002219"/>
    </source>
</evidence>
<evidence type="ECO:0000256" key="4">
    <source>
        <dbReference type="ARBA" id="ARBA00022723"/>
    </source>
</evidence>
<keyword evidence="8" id="KW-1133">Transmembrane helix</keyword>
<keyword evidence="11" id="KW-1185">Reference proteome</keyword>
<keyword evidence="6" id="KW-0106">Calcium</keyword>
<proteinExistence type="inferred from homology"/>
<dbReference type="OMA" id="KNPPCAC"/>
<reference evidence="10" key="1">
    <citation type="submission" date="2021-01" db="UniProtKB">
        <authorList>
            <consortium name="EnsemblMetazoa"/>
        </authorList>
    </citation>
    <scope>IDENTIFICATION</scope>
</reference>
<evidence type="ECO:0000313" key="11">
    <source>
        <dbReference type="Proteomes" id="UP000594260"/>
    </source>
</evidence>
<dbReference type="InterPro" id="IPR051941">
    <property type="entry name" value="BG_Antigen-Binding_Lectin"/>
</dbReference>
<dbReference type="SUPFAM" id="SSF49785">
    <property type="entry name" value="Galactose-binding domain-like"/>
    <property type="match status" value="1"/>
</dbReference>
<dbReference type="KEGG" id="vde:111254839"/>
<evidence type="ECO:0000313" key="10">
    <source>
        <dbReference type="EnsemblMetazoa" id="XP_022671839"/>
    </source>
</evidence>
<dbReference type="RefSeq" id="XP_022671839.1">
    <property type="nucleotide sequence ID" value="XM_022816104.1"/>
</dbReference>
<keyword evidence="7" id="KW-1015">Disulfide bond</keyword>
<dbReference type="OrthoDB" id="6102375at2759"/>
<dbReference type="Pfam" id="PF22633">
    <property type="entry name" value="F5_F8_type_C_2"/>
    <property type="match status" value="1"/>
</dbReference>
<comment type="similarity">
    <text evidence="2">Belongs to the fucolectin family.</text>
</comment>
<dbReference type="GO" id="GO:0001868">
    <property type="term" value="P:regulation of complement activation, lectin pathway"/>
    <property type="evidence" value="ECO:0007669"/>
    <property type="project" value="UniProtKB-ARBA"/>
</dbReference>
<evidence type="ECO:0000256" key="5">
    <source>
        <dbReference type="ARBA" id="ARBA00022734"/>
    </source>
</evidence>
<name>A0A7M7KUA5_VARDE</name>
<comment type="subunit">
    <text evidence="3">Homotrimer.</text>
</comment>
<dbReference type="InterPro" id="IPR006585">
    <property type="entry name" value="FTP1"/>
</dbReference>
<dbReference type="GO" id="GO:0042806">
    <property type="term" value="F:fucose binding"/>
    <property type="evidence" value="ECO:0007669"/>
    <property type="project" value="UniProtKB-ARBA"/>
</dbReference>
<dbReference type="GeneID" id="111254839"/>
<dbReference type="SMART" id="SM00607">
    <property type="entry name" value="FTP"/>
    <property type="match status" value="1"/>
</dbReference>
<evidence type="ECO:0000256" key="8">
    <source>
        <dbReference type="SAM" id="Phobius"/>
    </source>
</evidence>
<comment type="function">
    <text evidence="1">Acts as a defensive agent. Recognizes blood group fucosylated oligosaccharides including A, B, H and Lewis B-type antigens. Does not recognize Lewis A antigen and has low affinity for monovalent haptens.</text>
</comment>
<accession>A0A7M7KUA5</accession>
<evidence type="ECO:0000256" key="6">
    <source>
        <dbReference type="ARBA" id="ARBA00022837"/>
    </source>
</evidence>
<dbReference type="Proteomes" id="UP000594260">
    <property type="component" value="Unplaced"/>
</dbReference>
<keyword evidence="8" id="KW-0812">Transmembrane</keyword>
<dbReference type="PANTHER" id="PTHR45713">
    <property type="entry name" value="FTP DOMAIN-CONTAINING PROTEIN"/>
    <property type="match status" value="1"/>
</dbReference>
<dbReference type="Gene3D" id="2.60.120.260">
    <property type="entry name" value="Galactose-binding domain-like"/>
    <property type="match status" value="1"/>
</dbReference>
<organism evidence="10 11">
    <name type="scientific">Varroa destructor</name>
    <name type="common">Honeybee mite</name>
    <dbReference type="NCBI Taxonomy" id="109461"/>
    <lineage>
        <taxon>Eukaryota</taxon>
        <taxon>Metazoa</taxon>
        <taxon>Ecdysozoa</taxon>
        <taxon>Arthropoda</taxon>
        <taxon>Chelicerata</taxon>
        <taxon>Arachnida</taxon>
        <taxon>Acari</taxon>
        <taxon>Parasitiformes</taxon>
        <taxon>Mesostigmata</taxon>
        <taxon>Gamasina</taxon>
        <taxon>Dermanyssoidea</taxon>
        <taxon>Varroidae</taxon>
        <taxon>Varroa</taxon>
    </lineage>
</organism>
<keyword evidence="4" id="KW-0479">Metal-binding</keyword>
<dbReference type="InParanoid" id="A0A7M7KUA5"/>
<evidence type="ECO:0000256" key="7">
    <source>
        <dbReference type="ARBA" id="ARBA00023157"/>
    </source>
</evidence>
<sequence>MSRGGCRFGLLHEARRTVLCEAFVRNALCVCVLSAFVFSIVFGDGFVMTAGVFKKDKKTGRMPNRGFVVDCLTKCEKSENCHCVRMSNRKDKPMCDLMNPFPYGKPLSPKGFVYFASNKYYETLYNVSAVNYALRKKASQSSVYELYGIQYTPEKAVDGSHNTDGLKPPYFAHTQDSMWAELNPWWQVDLNQEVTVMGIRIRNRKEWGDRLHDFDIRVGPNPITTDYDDVHFKLNTRCYYNDKSGIQDEELRPFMCKPCPIRGRYVTIQITQNCTDCREPLKNVLQLAEVEVLGLP</sequence>
<dbReference type="PANTHER" id="PTHR45713:SF6">
    <property type="entry name" value="F5_8 TYPE C DOMAIN-CONTAINING PROTEIN"/>
    <property type="match status" value="1"/>
</dbReference>
<dbReference type="EnsemblMetazoa" id="XM_022816104">
    <property type="protein sequence ID" value="XP_022671839"/>
    <property type="gene ID" value="LOC111254839"/>
</dbReference>